<accession>A0AB72V7R7</accession>
<comment type="similarity">
    <text evidence="3 7">Belongs to the MoeA family.</text>
</comment>
<keyword evidence="7" id="KW-0460">Magnesium</keyword>
<dbReference type="Pfam" id="PF00994">
    <property type="entry name" value="MoCF_biosynth"/>
    <property type="match status" value="1"/>
</dbReference>
<protein>
    <recommendedName>
        <fullName evidence="7">Molybdopterin molybdenumtransferase</fullName>
        <ecNumber evidence="7">2.10.1.1</ecNumber>
    </recommendedName>
</protein>
<dbReference type="Proteomes" id="UP000006698">
    <property type="component" value="Chromosome"/>
</dbReference>
<dbReference type="Gene3D" id="2.40.340.10">
    <property type="entry name" value="MoeA, C-terminal, domain IV"/>
    <property type="match status" value="1"/>
</dbReference>
<keyword evidence="7" id="KW-0479">Metal-binding</keyword>
<dbReference type="SUPFAM" id="SSF53218">
    <property type="entry name" value="Molybdenum cofactor biosynthesis proteins"/>
    <property type="match status" value="1"/>
</dbReference>
<dbReference type="KEGG" id="cgt:cgR_0291"/>
<sequence length="395" mass="42515">MMSRSPEQHLAEISALLPPQKSTFVNLREALGRRTFTAVTAQWDSPRFDNSQMDGFALGPSHLNGGTFAVGPTIPAGHDPDQWYPRGIEKDIAPIMTGARLPKNTAAIIPVEKTTPGNFDAPQVEIPATPQGQFIRLQGSDITAGDEIIPGGTELNSMHIGVLASQSIKSIEVAAKPRVLIITGGSEISEQHGPATIPDANGPLLRSLCARNNIEVIAGLHTNDDPERLRFELDNAIDQYQPDAIITSGGISHGKFEVFRQILEGSPNSWFGHVDQQPGGPQGISTFAETPVISLPGNPISTLVSFTLFVAPALNRQPLRHLDAHITAPVQGLQDNREQFLRGTINYANGKVLATPLLGTSSHLLVQAATANCLIRIPARTTVEENDIVKIYPFN</sequence>
<dbReference type="PANTHER" id="PTHR10192">
    <property type="entry name" value="MOLYBDOPTERIN BIOSYNTHESIS PROTEIN"/>
    <property type="match status" value="1"/>
</dbReference>
<dbReference type="EMBL" id="AP009044">
    <property type="protein sequence ID" value="BAF53255.1"/>
    <property type="molecule type" value="Genomic_DNA"/>
</dbReference>
<dbReference type="AlphaFoldDB" id="A0AB72V7R7"/>
<dbReference type="EC" id="2.10.1.1" evidence="7"/>
<dbReference type="InterPro" id="IPR005110">
    <property type="entry name" value="MoeA_linker/N"/>
</dbReference>
<feature type="domain" description="MoaB/Mog" evidence="8">
    <location>
        <begin position="180"/>
        <end position="316"/>
    </location>
</feature>
<dbReference type="GO" id="GO:0005829">
    <property type="term" value="C:cytosol"/>
    <property type="evidence" value="ECO:0007669"/>
    <property type="project" value="TreeGrafter"/>
</dbReference>
<dbReference type="CDD" id="cd00887">
    <property type="entry name" value="MoeA"/>
    <property type="match status" value="1"/>
</dbReference>
<dbReference type="InterPro" id="IPR036135">
    <property type="entry name" value="MoeA_linker/N_sf"/>
</dbReference>
<evidence type="ECO:0000256" key="1">
    <source>
        <dbReference type="ARBA" id="ARBA00002901"/>
    </source>
</evidence>
<comment type="catalytic activity">
    <reaction evidence="6">
        <text>adenylyl-molybdopterin + molybdate = Mo-molybdopterin + AMP + H(+)</text>
        <dbReference type="Rhea" id="RHEA:35047"/>
        <dbReference type="ChEBI" id="CHEBI:15378"/>
        <dbReference type="ChEBI" id="CHEBI:36264"/>
        <dbReference type="ChEBI" id="CHEBI:62727"/>
        <dbReference type="ChEBI" id="CHEBI:71302"/>
        <dbReference type="ChEBI" id="CHEBI:456215"/>
        <dbReference type="EC" id="2.10.1.1"/>
    </reaction>
</comment>
<evidence type="ECO:0000259" key="8">
    <source>
        <dbReference type="SMART" id="SM00852"/>
    </source>
</evidence>
<dbReference type="GO" id="GO:0006777">
    <property type="term" value="P:Mo-molybdopterin cofactor biosynthetic process"/>
    <property type="evidence" value="ECO:0007669"/>
    <property type="project" value="UniProtKB-UniRule"/>
</dbReference>
<dbReference type="PANTHER" id="PTHR10192:SF5">
    <property type="entry name" value="GEPHYRIN"/>
    <property type="match status" value="1"/>
</dbReference>
<comment type="cofactor">
    <cofactor evidence="7">
        <name>Mg(2+)</name>
        <dbReference type="ChEBI" id="CHEBI:18420"/>
    </cofactor>
</comment>
<gene>
    <name evidence="9" type="ordered locus">cgR_0291</name>
</gene>
<dbReference type="Gene3D" id="3.90.105.10">
    <property type="entry name" value="Molybdopterin biosynthesis moea protein, domain 2"/>
    <property type="match status" value="1"/>
</dbReference>
<dbReference type="InterPro" id="IPR005111">
    <property type="entry name" value="MoeA_C_domain_IV"/>
</dbReference>
<keyword evidence="7" id="KW-0808">Transferase</keyword>
<organism evidence="9">
    <name type="scientific">Corynebacterium glutamicum (strain R)</name>
    <dbReference type="NCBI Taxonomy" id="340322"/>
    <lineage>
        <taxon>Bacteria</taxon>
        <taxon>Bacillati</taxon>
        <taxon>Actinomycetota</taxon>
        <taxon>Actinomycetes</taxon>
        <taxon>Mycobacteriales</taxon>
        <taxon>Corynebacteriaceae</taxon>
        <taxon>Corynebacterium</taxon>
    </lineage>
</organism>
<dbReference type="GO" id="GO:0046872">
    <property type="term" value="F:metal ion binding"/>
    <property type="evidence" value="ECO:0007669"/>
    <property type="project" value="UniProtKB-UniRule"/>
</dbReference>
<dbReference type="Gene3D" id="3.40.980.10">
    <property type="entry name" value="MoaB/Mog-like domain"/>
    <property type="match status" value="1"/>
</dbReference>
<dbReference type="InterPro" id="IPR038987">
    <property type="entry name" value="MoeA-like"/>
</dbReference>
<dbReference type="SUPFAM" id="SSF63882">
    <property type="entry name" value="MoeA N-terminal region -like"/>
    <property type="match status" value="1"/>
</dbReference>
<dbReference type="InterPro" id="IPR001453">
    <property type="entry name" value="MoaB/Mog_dom"/>
</dbReference>
<dbReference type="SMART" id="SM00852">
    <property type="entry name" value="MoCF_biosynth"/>
    <property type="match status" value="1"/>
</dbReference>
<dbReference type="SUPFAM" id="SSF63867">
    <property type="entry name" value="MoeA C-terminal domain-like"/>
    <property type="match status" value="1"/>
</dbReference>
<evidence type="ECO:0000256" key="5">
    <source>
        <dbReference type="ARBA" id="ARBA00023150"/>
    </source>
</evidence>
<reference evidence="9" key="1">
    <citation type="journal article" date="2007" name="Microbiology">
        <title>Comparative analysis of the Corynebacterium glutamicum group and complete genome sequence of strain R.</title>
        <authorList>
            <person name="Yukawa H."/>
            <person name="Omumasaba C.A."/>
            <person name="Nonaka H."/>
            <person name="Kos P."/>
            <person name="Okai N."/>
            <person name="Suzuki N."/>
            <person name="Suda M."/>
            <person name="Tsuge Y."/>
            <person name="Watanabe J."/>
            <person name="Ikeda Y."/>
            <person name="Vertes A.A."/>
            <person name="Inui M."/>
        </authorList>
    </citation>
    <scope>NUCLEOTIDE SEQUENCE</scope>
    <source>
        <strain evidence="9">R</strain>
    </source>
</reference>
<evidence type="ECO:0000313" key="9">
    <source>
        <dbReference type="EMBL" id="BAF53255.1"/>
    </source>
</evidence>
<dbReference type="Gene3D" id="2.170.190.11">
    <property type="entry name" value="Molybdopterin biosynthesis moea protein, domain 3"/>
    <property type="match status" value="1"/>
</dbReference>
<comment type="pathway">
    <text evidence="2 7">Cofactor biosynthesis; molybdopterin biosynthesis.</text>
</comment>
<dbReference type="InterPro" id="IPR036425">
    <property type="entry name" value="MoaB/Mog-like_dom_sf"/>
</dbReference>
<dbReference type="Pfam" id="PF03453">
    <property type="entry name" value="MoeA_N"/>
    <property type="match status" value="1"/>
</dbReference>
<proteinExistence type="inferred from homology"/>
<evidence type="ECO:0000256" key="7">
    <source>
        <dbReference type="RuleBase" id="RU365090"/>
    </source>
</evidence>
<comment type="function">
    <text evidence="1 7">Catalyzes the insertion of molybdate into adenylated molybdopterin with the concomitant release of AMP.</text>
</comment>
<evidence type="ECO:0000256" key="3">
    <source>
        <dbReference type="ARBA" id="ARBA00010763"/>
    </source>
</evidence>
<name>A0AB72V7R7_CORGB</name>
<dbReference type="InterPro" id="IPR036688">
    <property type="entry name" value="MoeA_C_domain_IV_sf"/>
</dbReference>
<keyword evidence="4 7" id="KW-0500">Molybdenum</keyword>
<keyword evidence="5 7" id="KW-0501">Molybdenum cofactor biosynthesis</keyword>
<dbReference type="Pfam" id="PF03454">
    <property type="entry name" value="MoeA_C"/>
    <property type="match status" value="1"/>
</dbReference>
<evidence type="ECO:0000256" key="2">
    <source>
        <dbReference type="ARBA" id="ARBA00005046"/>
    </source>
</evidence>
<evidence type="ECO:0000256" key="4">
    <source>
        <dbReference type="ARBA" id="ARBA00022505"/>
    </source>
</evidence>
<dbReference type="GO" id="GO:0061599">
    <property type="term" value="F:molybdopterin molybdotransferase activity"/>
    <property type="evidence" value="ECO:0007669"/>
    <property type="project" value="UniProtKB-UniRule"/>
</dbReference>
<evidence type="ECO:0000256" key="6">
    <source>
        <dbReference type="ARBA" id="ARBA00047317"/>
    </source>
</evidence>